<proteinExistence type="predicted"/>
<dbReference type="EMBL" id="KV784358">
    <property type="protein sequence ID" value="OEU16150.1"/>
    <property type="molecule type" value="Genomic_DNA"/>
</dbReference>
<dbReference type="KEGG" id="fcy:FRACYDRAFT_238737"/>
<keyword evidence="3" id="KW-1185">Reference proteome</keyword>
<feature type="compositionally biased region" description="Basic and acidic residues" evidence="1">
    <location>
        <begin position="1"/>
        <end position="14"/>
    </location>
</feature>
<evidence type="ECO:0000256" key="1">
    <source>
        <dbReference type="SAM" id="MobiDB-lite"/>
    </source>
</evidence>
<dbReference type="Proteomes" id="UP000095751">
    <property type="component" value="Unassembled WGS sequence"/>
</dbReference>
<name>A0A1E7FD93_9STRA</name>
<organism evidence="2 3">
    <name type="scientific">Fragilariopsis cylindrus CCMP1102</name>
    <dbReference type="NCBI Taxonomy" id="635003"/>
    <lineage>
        <taxon>Eukaryota</taxon>
        <taxon>Sar</taxon>
        <taxon>Stramenopiles</taxon>
        <taxon>Ochrophyta</taxon>
        <taxon>Bacillariophyta</taxon>
        <taxon>Bacillariophyceae</taxon>
        <taxon>Bacillariophycidae</taxon>
        <taxon>Bacillariales</taxon>
        <taxon>Bacillariaceae</taxon>
        <taxon>Fragilariopsis</taxon>
    </lineage>
</organism>
<protein>
    <submittedName>
        <fullName evidence="2">Uncharacterized protein</fullName>
    </submittedName>
</protein>
<feature type="region of interest" description="Disordered" evidence="1">
    <location>
        <begin position="1"/>
        <end position="32"/>
    </location>
</feature>
<dbReference type="AlphaFoldDB" id="A0A1E7FD93"/>
<dbReference type="InParanoid" id="A0A1E7FD93"/>
<evidence type="ECO:0000313" key="3">
    <source>
        <dbReference type="Proteomes" id="UP000095751"/>
    </source>
</evidence>
<accession>A0A1E7FD93</accession>
<reference evidence="2 3" key="1">
    <citation type="submission" date="2016-09" db="EMBL/GenBank/DDBJ databases">
        <title>Extensive genetic diversity and differential bi-allelic expression allows diatom success in the polar Southern Ocean.</title>
        <authorList>
            <consortium name="DOE Joint Genome Institute"/>
            <person name="Mock T."/>
            <person name="Otillar R.P."/>
            <person name="Strauss J."/>
            <person name="Dupont C."/>
            <person name="Frickenhaus S."/>
            <person name="Maumus F."/>
            <person name="Mcmullan M."/>
            <person name="Sanges R."/>
            <person name="Schmutz J."/>
            <person name="Toseland A."/>
            <person name="Valas R."/>
            <person name="Veluchamy A."/>
            <person name="Ward B.J."/>
            <person name="Allen A."/>
            <person name="Barry K."/>
            <person name="Falciatore A."/>
            <person name="Ferrante M."/>
            <person name="Fortunato A.E."/>
            <person name="Gloeckner G."/>
            <person name="Gruber A."/>
            <person name="Hipkin R."/>
            <person name="Janech M."/>
            <person name="Kroth P."/>
            <person name="Leese F."/>
            <person name="Lindquist E."/>
            <person name="Lyon B.R."/>
            <person name="Martin J."/>
            <person name="Mayer C."/>
            <person name="Parker M."/>
            <person name="Quesneville H."/>
            <person name="Raymond J."/>
            <person name="Uhlig C."/>
            <person name="Valentin K.U."/>
            <person name="Worden A.Z."/>
            <person name="Armbrust E.V."/>
            <person name="Bowler C."/>
            <person name="Green B."/>
            <person name="Moulton V."/>
            <person name="Van Oosterhout C."/>
            <person name="Grigoriev I."/>
        </authorList>
    </citation>
    <scope>NUCLEOTIDE SEQUENCE [LARGE SCALE GENOMIC DNA]</scope>
    <source>
        <strain evidence="2 3">CCMP1102</strain>
    </source>
</reference>
<sequence length="545" mass="60289">MASNDKATKAREHALCSSTPPSQSFSRRKRRTSKKAVMELLTRYKNLTELSAEKIRIANELGEHVFDAVLFDSKSADKFRKSFKSSFTRSATDVMFIQGEMGYYIDLLDTALDLHNQLSRSKTLLRISSTAPDFMTRKEFYDSAMKDISKIGGLSSVLAGDSEFGSLYLAAKQGLSVATQNDVVMSLASSGAMNSSNATSLVTASALASSGAMNSSNATSLVTASALASSGAMNSSNATSLVMASTGILTSSDSEKLKSQYLNAAANNRVGDTTVSLSDSEDSSPQIIDGVTRNQMPKDVQVRALLHAPEQPQGNAVDYATQPTSIIKTSNNFERNSAKRVELGQVEKFSFSQIPGQQELVTGDGNVMYCQYGCSLQLGGSAIESCVYDSPIDGHGKSQDEFRTSTDERFQRFMEMPRKALIQAYIASQDQLLCQQKETEHYSDKCITMEKYIETLVAPKSENEREWRLREHKLVLEIETLKCRVKHSYDKNLANVTENVRLRKEKLEHLQTNVKYSEKKRPIKAAGVKDYELYPYSAKKRRREG</sequence>
<evidence type="ECO:0000313" key="2">
    <source>
        <dbReference type="EMBL" id="OEU16150.1"/>
    </source>
</evidence>
<gene>
    <name evidence="2" type="ORF">FRACYDRAFT_238737</name>
</gene>